<keyword evidence="15" id="KW-1185">Reference proteome</keyword>
<evidence type="ECO:0000256" key="8">
    <source>
        <dbReference type="ARBA" id="ARBA00023136"/>
    </source>
</evidence>
<dbReference type="Gene3D" id="2.50.20.10">
    <property type="entry name" value="Lipoprotein localisation LolA/LolB/LppX"/>
    <property type="match status" value="1"/>
</dbReference>
<evidence type="ECO:0000256" key="11">
    <source>
        <dbReference type="ARBA" id="ARBA00023237"/>
    </source>
</evidence>
<keyword evidence="8" id="KW-0472">Membrane</keyword>
<organism evidence="14 15">
    <name type="scientific">Legionella londiniensis</name>
    <dbReference type="NCBI Taxonomy" id="45068"/>
    <lineage>
        <taxon>Bacteria</taxon>
        <taxon>Pseudomonadati</taxon>
        <taxon>Pseudomonadota</taxon>
        <taxon>Gammaproteobacteria</taxon>
        <taxon>Legionellales</taxon>
        <taxon>Legionellaceae</taxon>
        <taxon>Legionella</taxon>
    </lineage>
</organism>
<evidence type="ECO:0000256" key="5">
    <source>
        <dbReference type="ARBA" id="ARBA00022448"/>
    </source>
</evidence>
<evidence type="ECO:0000256" key="3">
    <source>
        <dbReference type="ARBA" id="ARBA00011245"/>
    </source>
</evidence>
<evidence type="ECO:0000256" key="10">
    <source>
        <dbReference type="ARBA" id="ARBA00023186"/>
    </source>
</evidence>
<evidence type="ECO:0000256" key="6">
    <source>
        <dbReference type="ARBA" id="ARBA00022729"/>
    </source>
</evidence>
<comment type="caution">
    <text evidence="14">The sequence shown here is derived from an EMBL/GenBank/DDBJ whole genome shotgun (WGS) entry which is preliminary data.</text>
</comment>
<keyword evidence="5" id="KW-0813">Transport</keyword>
<protein>
    <recommendedName>
        <fullName evidence="4">Outer-membrane lipoprotein LolB</fullName>
    </recommendedName>
</protein>
<feature type="signal peptide" evidence="13">
    <location>
        <begin position="1"/>
        <end position="26"/>
    </location>
</feature>
<keyword evidence="10" id="KW-0143">Chaperone</keyword>
<keyword evidence="11" id="KW-0998">Cell outer membrane</keyword>
<dbReference type="InterPro" id="IPR004565">
    <property type="entry name" value="OM_lipoprot_LolB"/>
</dbReference>
<dbReference type="GO" id="GO:0015031">
    <property type="term" value="P:protein transport"/>
    <property type="evidence" value="ECO:0007669"/>
    <property type="project" value="UniProtKB-KW"/>
</dbReference>
<proteinExistence type="inferred from homology"/>
<dbReference type="SUPFAM" id="SSF89392">
    <property type="entry name" value="Prokaryotic lipoproteins and lipoprotein localization factors"/>
    <property type="match status" value="1"/>
</dbReference>
<dbReference type="PROSITE" id="PS51257">
    <property type="entry name" value="PROKAR_LIPOPROTEIN"/>
    <property type="match status" value="1"/>
</dbReference>
<name>A0A0W0VSG8_9GAMM</name>
<accession>A0A0W0VSG8</accession>
<evidence type="ECO:0000256" key="12">
    <source>
        <dbReference type="ARBA" id="ARBA00023288"/>
    </source>
</evidence>
<sequence>MQMNAIKKTCLVGLCFLTACAPPQPASQAPENITMPVEKREKQTATVSSWVVTGAMAAKNQKKSWTASVNWRQQGMNNYQIRLFGPLGGGTVIIEKHNGVVTYKDGPKTVTSKNADELLQQETGIRLPVNNLYYWVRGIPAPGAIQSAKYDQYNHLTYLKQSGYTINYTRYTSVNNIDLPSKMELHGNGVTIKFVIKQWSV</sequence>
<comment type="subcellular location">
    <subcellularLocation>
        <location evidence="1">Cell outer membrane</location>
        <topology evidence="1">Lipid-anchor</topology>
    </subcellularLocation>
</comment>
<dbReference type="GO" id="GO:0009279">
    <property type="term" value="C:cell outer membrane"/>
    <property type="evidence" value="ECO:0007669"/>
    <property type="project" value="UniProtKB-SubCell"/>
</dbReference>
<feature type="chain" id="PRO_5006915054" description="Outer-membrane lipoprotein LolB" evidence="13">
    <location>
        <begin position="27"/>
        <end position="201"/>
    </location>
</feature>
<evidence type="ECO:0000256" key="1">
    <source>
        <dbReference type="ARBA" id="ARBA00004459"/>
    </source>
</evidence>
<comment type="subunit">
    <text evidence="3">Monomer.</text>
</comment>
<keyword evidence="7" id="KW-0653">Protein transport</keyword>
<gene>
    <name evidence="14" type="primary">lolB</name>
    <name evidence="14" type="ORF">Llon_0250</name>
</gene>
<comment type="similarity">
    <text evidence="2">Belongs to the LolB family.</text>
</comment>
<keyword evidence="12 14" id="KW-0449">Lipoprotein</keyword>
<evidence type="ECO:0000256" key="4">
    <source>
        <dbReference type="ARBA" id="ARBA00016202"/>
    </source>
</evidence>
<dbReference type="PATRIC" id="fig|45068.5.peg.265"/>
<dbReference type="CDD" id="cd16326">
    <property type="entry name" value="LolB"/>
    <property type="match status" value="1"/>
</dbReference>
<dbReference type="NCBIfam" id="TIGR00548">
    <property type="entry name" value="lolB"/>
    <property type="match status" value="1"/>
</dbReference>
<evidence type="ECO:0000256" key="7">
    <source>
        <dbReference type="ARBA" id="ARBA00022927"/>
    </source>
</evidence>
<dbReference type="STRING" id="45068.Llon_0250"/>
<evidence type="ECO:0000256" key="9">
    <source>
        <dbReference type="ARBA" id="ARBA00023139"/>
    </source>
</evidence>
<evidence type="ECO:0000313" key="15">
    <source>
        <dbReference type="Proteomes" id="UP000054997"/>
    </source>
</evidence>
<dbReference type="InterPro" id="IPR029046">
    <property type="entry name" value="LolA/LolB/LppX"/>
</dbReference>
<evidence type="ECO:0000256" key="13">
    <source>
        <dbReference type="SAM" id="SignalP"/>
    </source>
</evidence>
<dbReference type="Pfam" id="PF03550">
    <property type="entry name" value="LolB"/>
    <property type="match status" value="1"/>
</dbReference>
<keyword evidence="6 13" id="KW-0732">Signal</keyword>
<dbReference type="AlphaFoldDB" id="A0A0W0VSG8"/>
<reference evidence="14 15" key="1">
    <citation type="submission" date="2015-11" db="EMBL/GenBank/DDBJ databases">
        <title>Genomic analysis of 38 Legionella species identifies large and diverse effector repertoires.</title>
        <authorList>
            <person name="Burstein D."/>
            <person name="Amaro F."/>
            <person name="Zusman T."/>
            <person name="Lifshitz Z."/>
            <person name="Cohen O."/>
            <person name="Gilbert J.A."/>
            <person name="Pupko T."/>
            <person name="Shuman H.A."/>
            <person name="Segal G."/>
        </authorList>
    </citation>
    <scope>NUCLEOTIDE SEQUENCE [LARGE SCALE GENOMIC DNA]</scope>
    <source>
        <strain evidence="14 15">ATCC 49505</strain>
    </source>
</reference>
<evidence type="ECO:0000256" key="2">
    <source>
        <dbReference type="ARBA" id="ARBA00009696"/>
    </source>
</evidence>
<dbReference type="Proteomes" id="UP000054997">
    <property type="component" value="Unassembled WGS sequence"/>
</dbReference>
<evidence type="ECO:0000313" key="14">
    <source>
        <dbReference type="EMBL" id="KTD23016.1"/>
    </source>
</evidence>
<dbReference type="EMBL" id="LNYK01000002">
    <property type="protein sequence ID" value="KTD23016.1"/>
    <property type="molecule type" value="Genomic_DNA"/>
</dbReference>
<keyword evidence="9" id="KW-0564">Palmitate</keyword>